<evidence type="ECO:0008006" key="4">
    <source>
        <dbReference type="Google" id="ProtNLM"/>
    </source>
</evidence>
<dbReference type="OrthoDB" id="7722285at2"/>
<dbReference type="Proteomes" id="UP000184066">
    <property type="component" value="Unassembled WGS sequence"/>
</dbReference>
<sequence>MKALVTGLVGLAAALLAALPALSETQAPTTLRPADPQPDPAHLAPGLKVGYAYPGDVKFLTDAWRAIDSGLEPGPPLIGFDYPNTLPGEPALTSRRATRVVALIEGYMRFDEAGEHALEFWSNDGLEVLLGGARIYRFDERRPCDTAGPVRVNVPQPGWYALKAVFFQRLSTSCLLLKMQKPGGRLLWAPTDIYAYEKD</sequence>
<evidence type="ECO:0000313" key="3">
    <source>
        <dbReference type="Proteomes" id="UP000184066"/>
    </source>
</evidence>
<keyword evidence="1" id="KW-0732">Signal</keyword>
<feature type="signal peptide" evidence="1">
    <location>
        <begin position="1"/>
        <end position="23"/>
    </location>
</feature>
<evidence type="ECO:0000313" key="2">
    <source>
        <dbReference type="EMBL" id="SHN74383.1"/>
    </source>
</evidence>
<dbReference type="EMBL" id="FRDL01000010">
    <property type="protein sequence ID" value="SHN74383.1"/>
    <property type="molecule type" value="Genomic_DNA"/>
</dbReference>
<organism evidence="2 3">
    <name type="scientific">Oceanicella actignis</name>
    <dbReference type="NCBI Taxonomy" id="1189325"/>
    <lineage>
        <taxon>Bacteria</taxon>
        <taxon>Pseudomonadati</taxon>
        <taxon>Pseudomonadota</taxon>
        <taxon>Alphaproteobacteria</taxon>
        <taxon>Rhodobacterales</taxon>
        <taxon>Paracoccaceae</taxon>
        <taxon>Oceanicella</taxon>
    </lineage>
</organism>
<keyword evidence="3" id="KW-1185">Reference proteome</keyword>
<gene>
    <name evidence="2" type="ORF">SAMN05216200_11044</name>
</gene>
<name>A0A1M7TUV1_9RHOB</name>
<feature type="chain" id="PRO_5009929525" description="PA14 domain-containing protein" evidence="1">
    <location>
        <begin position="24"/>
        <end position="199"/>
    </location>
</feature>
<reference evidence="2 3" key="1">
    <citation type="submission" date="2016-12" db="EMBL/GenBank/DDBJ databases">
        <authorList>
            <person name="Song W.-J."/>
            <person name="Kurnit D.M."/>
        </authorList>
    </citation>
    <scope>NUCLEOTIDE SEQUENCE [LARGE SCALE GENOMIC DNA]</scope>
    <source>
        <strain evidence="2 3">CGMCC 1.10808</strain>
    </source>
</reference>
<evidence type="ECO:0000256" key="1">
    <source>
        <dbReference type="SAM" id="SignalP"/>
    </source>
</evidence>
<proteinExistence type="predicted"/>
<accession>A0A1M7TUV1</accession>
<protein>
    <recommendedName>
        <fullName evidence="4">PA14 domain-containing protein</fullName>
    </recommendedName>
</protein>
<dbReference type="RefSeq" id="WP_072748119.1">
    <property type="nucleotide sequence ID" value="NZ_FOHL01000001.1"/>
</dbReference>
<dbReference type="AlphaFoldDB" id="A0A1M7TUV1"/>